<accession>A0AAV4KGX1</accession>
<name>A0AAV4KGX1_9ACTN</name>
<evidence type="ECO:0000313" key="2">
    <source>
        <dbReference type="Proteomes" id="UP000642014"/>
    </source>
</evidence>
<dbReference type="Proteomes" id="UP000642014">
    <property type="component" value="Unassembled WGS sequence"/>
</dbReference>
<reference evidence="1 2" key="1">
    <citation type="journal article" date="2014" name="Int. J. Syst. Evol. Microbiol.">
        <title>Complete genome sequence of Corynebacterium casei LMG S-19264T (=DSM 44701T), isolated from a smear-ripened cheese.</title>
        <authorList>
            <consortium name="US DOE Joint Genome Institute (JGI-PGF)"/>
            <person name="Walter F."/>
            <person name="Albersmeier A."/>
            <person name="Kalinowski J."/>
            <person name="Ruckert C."/>
        </authorList>
    </citation>
    <scope>NUCLEOTIDE SEQUENCE [LARGE SCALE GENOMIC DNA]</scope>
    <source>
        <strain evidence="1 2">JCM 4205</strain>
    </source>
</reference>
<sequence length="91" mass="9410">MRVGALQFGKEQPAVGGGTGVDVLDAVIEGVAVDEAAREGEVAGGRFAAVRKAGKLLVRQEAQSCEVGPRWARPLTTRLRAGGSGPRAGRR</sequence>
<dbReference type="EMBL" id="BMSJ01000001">
    <property type="protein sequence ID" value="GGR08602.1"/>
    <property type="molecule type" value="Genomic_DNA"/>
</dbReference>
<dbReference type="AlphaFoldDB" id="A0AAV4KGX1"/>
<gene>
    <name evidence="1" type="ORF">GCM10010497_08070</name>
</gene>
<evidence type="ECO:0000313" key="1">
    <source>
        <dbReference type="EMBL" id="GGR08602.1"/>
    </source>
</evidence>
<comment type="caution">
    <text evidence="1">The sequence shown here is derived from an EMBL/GenBank/DDBJ whole genome shotgun (WGS) entry which is preliminary data.</text>
</comment>
<proteinExistence type="predicted"/>
<protein>
    <submittedName>
        <fullName evidence="1">Uncharacterized protein</fullName>
    </submittedName>
</protein>
<organism evidence="1 2">
    <name type="scientific">Streptomyces cinereoruber</name>
    <dbReference type="NCBI Taxonomy" id="67260"/>
    <lineage>
        <taxon>Bacteria</taxon>
        <taxon>Bacillati</taxon>
        <taxon>Actinomycetota</taxon>
        <taxon>Actinomycetes</taxon>
        <taxon>Kitasatosporales</taxon>
        <taxon>Streptomycetaceae</taxon>
        <taxon>Streptomyces</taxon>
    </lineage>
</organism>